<organism evidence="1 2">
    <name type="scientific">Corynebacterium tuberculostearicum SK141</name>
    <dbReference type="NCBI Taxonomy" id="553206"/>
    <lineage>
        <taxon>Bacteria</taxon>
        <taxon>Bacillati</taxon>
        <taxon>Actinomycetota</taxon>
        <taxon>Actinomycetes</taxon>
        <taxon>Mycobacteriales</taxon>
        <taxon>Corynebacteriaceae</taxon>
        <taxon>Corynebacterium</taxon>
    </lineage>
</organism>
<proteinExistence type="predicted"/>
<evidence type="ECO:0000313" key="1">
    <source>
        <dbReference type="EMBL" id="EET78330.1"/>
    </source>
</evidence>
<name>C6R6Q4_9CORY</name>
<dbReference type="AlphaFoldDB" id="C6R6Q4"/>
<evidence type="ECO:0000313" key="2">
    <source>
        <dbReference type="Proteomes" id="UP000004384"/>
    </source>
</evidence>
<sequence length="38" mass="4300">MKHKGQSSHVASSNWWFKGDNVAESWVPTQRGRGKDVT</sequence>
<dbReference type="EMBL" id="ACVP01000003">
    <property type="protein sequence ID" value="EET78330.1"/>
    <property type="molecule type" value="Genomic_DNA"/>
</dbReference>
<reference evidence="1 2" key="1">
    <citation type="submission" date="2009-06" db="EMBL/GenBank/DDBJ databases">
        <authorList>
            <person name="Dodson R."/>
            <person name="Sebastian Y."/>
            <person name="Madupu R."/>
            <person name="Durkin A.S."/>
            <person name="Torralba M."/>
            <person name="Methe B."/>
            <person name="Sutton G.G."/>
            <person name="Strausberg R.L."/>
            <person name="Nelson K.E."/>
        </authorList>
    </citation>
    <scope>NUCLEOTIDE SEQUENCE [LARGE SCALE GENOMIC DNA]</scope>
    <source>
        <strain evidence="1 2">SK141</strain>
    </source>
</reference>
<accession>C6R6Q4</accession>
<comment type="caution">
    <text evidence="1">The sequence shown here is derived from an EMBL/GenBank/DDBJ whole genome shotgun (WGS) entry which is preliminary data.</text>
</comment>
<protein>
    <submittedName>
        <fullName evidence="1">Uncharacterized protein</fullName>
    </submittedName>
</protein>
<dbReference type="Proteomes" id="UP000004384">
    <property type="component" value="Unassembled WGS sequence"/>
</dbReference>
<gene>
    <name evidence="1" type="ORF">CORTU0001_1192</name>
</gene>